<evidence type="ECO:0000256" key="3">
    <source>
        <dbReference type="RuleBase" id="RU363067"/>
    </source>
</evidence>
<evidence type="ECO:0000313" key="6">
    <source>
        <dbReference type="Proteomes" id="UP000095009"/>
    </source>
</evidence>
<keyword evidence="1 3" id="KW-0479">Metal-binding</keyword>
<dbReference type="OrthoDB" id="546632at2759"/>
<keyword evidence="6" id="KW-1185">Reference proteome</keyword>
<dbReference type="SUPFAM" id="SSF109604">
    <property type="entry name" value="HD-domain/PDEase-like"/>
    <property type="match status" value="1"/>
</dbReference>
<protein>
    <recommendedName>
        <fullName evidence="3">Phosphodiesterase</fullName>
        <ecNumber evidence="3">3.1.4.-</ecNumber>
    </recommendedName>
</protein>
<evidence type="ECO:0000259" key="4">
    <source>
        <dbReference type="PROSITE" id="PS51845"/>
    </source>
</evidence>
<dbReference type="Pfam" id="PF00233">
    <property type="entry name" value="PDEase_I"/>
    <property type="match status" value="1"/>
</dbReference>
<dbReference type="InterPro" id="IPR002073">
    <property type="entry name" value="PDEase_catalytic_dom"/>
</dbReference>
<name>A0A1E3PHN0_9ASCO</name>
<dbReference type="GO" id="GO:0007165">
    <property type="term" value="P:signal transduction"/>
    <property type="evidence" value="ECO:0007669"/>
    <property type="project" value="InterPro"/>
</dbReference>
<dbReference type="Proteomes" id="UP000095009">
    <property type="component" value="Unassembled WGS sequence"/>
</dbReference>
<accession>A0A1E3PHN0</accession>
<organism evidence="5 6">
    <name type="scientific">Nadsonia fulvescens var. elongata DSM 6958</name>
    <dbReference type="NCBI Taxonomy" id="857566"/>
    <lineage>
        <taxon>Eukaryota</taxon>
        <taxon>Fungi</taxon>
        <taxon>Dikarya</taxon>
        <taxon>Ascomycota</taxon>
        <taxon>Saccharomycotina</taxon>
        <taxon>Dipodascomycetes</taxon>
        <taxon>Dipodascales</taxon>
        <taxon>Dipodascales incertae sedis</taxon>
        <taxon>Nadsonia</taxon>
    </lineage>
</organism>
<comment type="similarity">
    <text evidence="3">Belongs to the cyclic nucleotide phosphodiesterase family.</text>
</comment>
<sequence length="603" mass="67773">MDQATSHTLYLNTFIEEDGVCYDSATLQLSEHANRKVAGDNDPVKTHHEVGMEIFGHNMKTVLDRVDKVTVFNSFLSLLEHLDSYGSSGYDLTTPILLFLTLYHSEGSQKQQDFDNLIQDYTTQLSANFCNLPLLVVVLTDSPVLPILSTHIPLDVVPLRLSSAVLSRLSMKVSFLKDGLQTRVSRMKNWLGFGITTHGLTECLFWGNGKTSKKNYTKYKSLGSFPAMQRQKATQAVGQWDFHAHELSYDELLLSTIIIFDHVLTKTHLPLEDFHIAQADLISFLAAVRDTYHPGNPYHNFRHAVDVLQATFYFLIQIKVIPPLSNELSYSTEEFKRARLGSNEDKMNFASFLKPTDALVLLIAAIGHDVGHPGVTNGFLVAYKAPITKIYNDKSVLESFHSAVFNKLLQAYWPQTQVKEFRELIIDSVLATDMAMHFEYMRQIADFTQTEQAVGKGKDEDKPQNALKTSNKDITGLLCSIIIKCADISNVVRPLDISAEWGIVLAREFSDIMALEIDLGFRNPPTDEPAKKDACVKNEREIDGPGKKAIDPLELAKGQLFFIGTFARPLFEAVIKVLPQLSFTLDVLDDNKAYWTKQVSLNE</sequence>
<dbReference type="Gene3D" id="1.10.1300.10">
    <property type="entry name" value="3'5'-cyclic nucleotide phosphodiesterase, catalytic domain"/>
    <property type="match status" value="1"/>
</dbReference>
<evidence type="ECO:0000313" key="5">
    <source>
        <dbReference type="EMBL" id="ODQ64921.1"/>
    </source>
</evidence>
<reference evidence="5 6" key="1">
    <citation type="journal article" date="2016" name="Proc. Natl. Acad. Sci. U.S.A.">
        <title>Comparative genomics of biotechnologically important yeasts.</title>
        <authorList>
            <person name="Riley R."/>
            <person name="Haridas S."/>
            <person name="Wolfe K.H."/>
            <person name="Lopes M.R."/>
            <person name="Hittinger C.T."/>
            <person name="Goeker M."/>
            <person name="Salamov A.A."/>
            <person name="Wisecaver J.H."/>
            <person name="Long T.M."/>
            <person name="Calvey C.H."/>
            <person name="Aerts A.L."/>
            <person name="Barry K.W."/>
            <person name="Choi C."/>
            <person name="Clum A."/>
            <person name="Coughlan A.Y."/>
            <person name="Deshpande S."/>
            <person name="Douglass A.P."/>
            <person name="Hanson S.J."/>
            <person name="Klenk H.-P."/>
            <person name="LaButti K.M."/>
            <person name="Lapidus A."/>
            <person name="Lindquist E.A."/>
            <person name="Lipzen A.M."/>
            <person name="Meier-Kolthoff J.P."/>
            <person name="Ohm R.A."/>
            <person name="Otillar R.P."/>
            <person name="Pangilinan J.L."/>
            <person name="Peng Y."/>
            <person name="Rokas A."/>
            <person name="Rosa C.A."/>
            <person name="Scheuner C."/>
            <person name="Sibirny A.A."/>
            <person name="Slot J.C."/>
            <person name="Stielow J.B."/>
            <person name="Sun H."/>
            <person name="Kurtzman C.P."/>
            <person name="Blackwell M."/>
            <person name="Grigoriev I.V."/>
            <person name="Jeffries T.W."/>
        </authorList>
    </citation>
    <scope>NUCLEOTIDE SEQUENCE [LARGE SCALE GENOMIC DNA]</scope>
    <source>
        <strain evidence="5 6">DSM 6958</strain>
    </source>
</reference>
<dbReference type="GO" id="GO:0046872">
    <property type="term" value="F:metal ion binding"/>
    <property type="evidence" value="ECO:0007669"/>
    <property type="project" value="UniProtKB-KW"/>
</dbReference>
<proteinExistence type="inferred from homology"/>
<dbReference type="InterPro" id="IPR003607">
    <property type="entry name" value="HD/PDEase_dom"/>
</dbReference>
<comment type="cofactor">
    <cofactor evidence="3">
        <name>a divalent metal cation</name>
        <dbReference type="ChEBI" id="CHEBI:60240"/>
    </cofactor>
    <text evidence="3">Binds 2 divalent metal cations per subunit. Site 1 may preferentially bind zinc ions, while site 2 has a preference for magnesium and/or manganese ions.</text>
</comment>
<dbReference type="PANTHER" id="PTHR11347">
    <property type="entry name" value="CYCLIC NUCLEOTIDE PHOSPHODIESTERASE"/>
    <property type="match status" value="1"/>
</dbReference>
<evidence type="ECO:0000256" key="2">
    <source>
        <dbReference type="ARBA" id="ARBA00022801"/>
    </source>
</evidence>
<dbReference type="EC" id="3.1.4.-" evidence="3"/>
<dbReference type="PROSITE" id="PS51845">
    <property type="entry name" value="PDEASE_I_2"/>
    <property type="match status" value="1"/>
</dbReference>
<evidence type="ECO:0000256" key="1">
    <source>
        <dbReference type="ARBA" id="ARBA00022723"/>
    </source>
</evidence>
<dbReference type="InterPro" id="IPR023174">
    <property type="entry name" value="PDEase_CS"/>
</dbReference>
<keyword evidence="2 3" id="KW-0378">Hydrolase</keyword>
<dbReference type="SMART" id="SM00471">
    <property type="entry name" value="HDc"/>
    <property type="match status" value="1"/>
</dbReference>
<gene>
    <name evidence="5" type="ORF">NADFUDRAFT_51519</name>
</gene>
<dbReference type="PROSITE" id="PS00126">
    <property type="entry name" value="PDEASE_I_1"/>
    <property type="match status" value="1"/>
</dbReference>
<feature type="domain" description="PDEase" evidence="4">
    <location>
        <begin position="221"/>
        <end position="602"/>
    </location>
</feature>
<dbReference type="AlphaFoldDB" id="A0A1E3PHN0"/>
<dbReference type="GO" id="GO:0004114">
    <property type="term" value="F:3',5'-cyclic-nucleotide phosphodiesterase activity"/>
    <property type="evidence" value="ECO:0007669"/>
    <property type="project" value="InterPro"/>
</dbReference>
<dbReference type="STRING" id="857566.A0A1E3PHN0"/>
<dbReference type="EMBL" id="KV454410">
    <property type="protein sequence ID" value="ODQ64921.1"/>
    <property type="molecule type" value="Genomic_DNA"/>
</dbReference>
<dbReference type="InterPro" id="IPR036971">
    <property type="entry name" value="PDEase_catalytic_dom_sf"/>
</dbReference>
<dbReference type="CDD" id="cd00077">
    <property type="entry name" value="HDc"/>
    <property type="match status" value="1"/>
</dbReference>